<dbReference type="GO" id="GO:0005525">
    <property type="term" value="F:GTP binding"/>
    <property type="evidence" value="ECO:0007669"/>
    <property type="project" value="UniProtKB-KW"/>
</dbReference>
<evidence type="ECO:0000256" key="8">
    <source>
        <dbReference type="ARBA" id="ARBA00047746"/>
    </source>
</evidence>
<keyword evidence="6 10" id="KW-0342">GTP-binding</keyword>
<feature type="binding site" evidence="10">
    <location>
        <begin position="142"/>
        <end position="146"/>
    </location>
    <ligand>
        <name>GMP</name>
        <dbReference type="ChEBI" id="CHEBI:58115"/>
    </ligand>
</feature>
<dbReference type="AlphaFoldDB" id="A0A1M6JKR6"/>
<evidence type="ECO:0000256" key="10">
    <source>
        <dbReference type="PIRSR" id="PIRSR601233-2"/>
    </source>
</evidence>
<evidence type="ECO:0000256" key="5">
    <source>
        <dbReference type="ARBA" id="ARBA00022800"/>
    </source>
</evidence>
<dbReference type="InterPro" id="IPR036025">
    <property type="entry name" value="RtcB-like_sf"/>
</dbReference>
<keyword evidence="7 11" id="KW-0464">Manganese</keyword>
<protein>
    <recommendedName>
        <fullName evidence="1">3'-phosphate/5'-hydroxy nucleic acid ligase</fullName>
        <ecNumber evidence="1">6.5.1.8</ecNumber>
    </recommendedName>
</protein>
<dbReference type="GO" id="GO:0003909">
    <property type="term" value="F:DNA ligase activity"/>
    <property type="evidence" value="ECO:0007669"/>
    <property type="project" value="TreeGrafter"/>
</dbReference>
<dbReference type="SUPFAM" id="SSF103365">
    <property type="entry name" value="Hypothetical protein PH1602"/>
    <property type="match status" value="1"/>
</dbReference>
<name>A0A1M6JKR6_9FIRM</name>
<comment type="cofactor">
    <cofactor evidence="11">
        <name>Mn(2+)</name>
        <dbReference type="ChEBI" id="CHEBI:29035"/>
    </cofactor>
    <text evidence="11">Binds 2 manganese ions per subunit.</text>
</comment>
<evidence type="ECO:0000256" key="1">
    <source>
        <dbReference type="ARBA" id="ARBA00012726"/>
    </source>
</evidence>
<accession>A0A1M6JKR6</accession>
<sequence>MIEIKGRYNTARVYAKEVEETAFSQIKELCDQEFVRGSKIRIMPDVHTGKGCTIGTTMTVSDKVVPNLVGVDIGCGMHTVEFKTGKLDFDEINRFIREEIPTGFKVYDRVMKKFPVDRLKCVKELDNIERIRRSIGSLGGGNHFIEINRGENGGLYLVVHSGSRNLGKQVAEYYQKKAYETFKGYNMNIQKEMDLLKNRKQDSEVLEKMAELKGRIIKKNLAYCHGSLLDDYLHDMELVQRFAYENRKLISKRIVDRFGLSVVKEFVTIHNYIDLDSMILRKGAVSAKKGELLLIPINMRDGSILAIGKGNYDWNCSAPHGAGRLMSRKAAKNNIDMKEFKESMKGIHSESVCRKTLDEAPQAYKSMESILDSIDETVEIVDVLKPLFNYKDH</sequence>
<evidence type="ECO:0000313" key="13">
    <source>
        <dbReference type="Proteomes" id="UP000184052"/>
    </source>
</evidence>
<organism evidence="12 13">
    <name type="scientific">Dethiosulfatibacter aminovorans DSM 17477</name>
    <dbReference type="NCBI Taxonomy" id="1121476"/>
    <lineage>
        <taxon>Bacteria</taxon>
        <taxon>Bacillati</taxon>
        <taxon>Bacillota</taxon>
        <taxon>Tissierellia</taxon>
        <taxon>Dethiosulfatibacter</taxon>
    </lineage>
</organism>
<dbReference type="EMBL" id="FQZL01000022">
    <property type="protein sequence ID" value="SHJ47273.1"/>
    <property type="molecule type" value="Genomic_DNA"/>
</dbReference>
<keyword evidence="4 10" id="KW-0547">Nucleotide-binding</keyword>
<reference evidence="12 13" key="1">
    <citation type="submission" date="2016-11" db="EMBL/GenBank/DDBJ databases">
        <authorList>
            <person name="Jaros S."/>
            <person name="Januszkiewicz K."/>
            <person name="Wedrychowicz H."/>
        </authorList>
    </citation>
    <scope>NUCLEOTIDE SEQUENCE [LARGE SCALE GENOMIC DNA]</scope>
    <source>
        <strain evidence="12 13">DSM 17477</strain>
    </source>
</reference>
<dbReference type="GO" id="GO:0030145">
    <property type="term" value="F:manganese ion binding"/>
    <property type="evidence" value="ECO:0007669"/>
    <property type="project" value="TreeGrafter"/>
</dbReference>
<keyword evidence="13" id="KW-1185">Reference proteome</keyword>
<dbReference type="GO" id="GO:0170057">
    <property type="term" value="F:RNA ligase (GTP) activity"/>
    <property type="evidence" value="ECO:0007669"/>
    <property type="project" value="UniProtKB-EC"/>
</dbReference>
<dbReference type="InterPro" id="IPR001233">
    <property type="entry name" value="RtcB"/>
</dbReference>
<dbReference type="PANTHER" id="PTHR43749:SF2">
    <property type="entry name" value="RNA-SPLICING LIGASE RTCB"/>
    <property type="match status" value="1"/>
</dbReference>
<feature type="binding site" evidence="11">
    <location>
        <position position="72"/>
    </location>
    <ligand>
        <name>Mn(2+)</name>
        <dbReference type="ChEBI" id="CHEBI:29035"/>
        <label>1</label>
    </ligand>
</feature>
<keyword evidence="2 12" id="KW-0436">Ligase</keyword>
<feature type="binding site" evidence="10">
    <location>
        <begin position="296"/>
        <end position="299"/>
    </location>
    <ligand>
        <name>GMP</name>
        <dbReference type="ChEBI" id="CHEBI:58115"/>
    </ligand>
</feature>
<proteinExistence type="predicted"/>
<evidence type="ECO:0000256" key="4">
    <source>
        <dbReference type="ARBA" id="ARBA00022741"/>
    </source>
</evidence>
<dbReference type="Gene3D" id="3.90.1860.10">
    <property type="entry name" value="tRNA-splicing ligase RtcB"/>
    <property type="match status" value="1"/>
</dbReference>
<dbReference type="OrthoDB" id="9802323at2"/>
<dbReference type="STRING" id="1121476.SAMN02745751_02640"/>
<evidence type="ECO:0000256" key="3">
    <source>
        <dbReference type="ARBA" id="ARBA00022723"/>
    </source>
</evidence>
<dbReference type="InterPro" id="IPR052915">
    <property type="entry name" value="RtcB-like"/>
</dbReference>
<evidence type="ECO:0000313" key="12">
    <source>
        <dbReference type="EMBL" id="SHJ47273.1"/>
    </source>
</evidence>
<feature type="binding site" evidence="11">
    <location>
        <position position="143"/>
    </location>
    <ligand>
        <name>Mn(2+)</name>
        <dbReference type="ChEBI" id="CHEBI:29035"/>
        <label>1</label>
    </ligand>
</feature>
<feature type="active site" description="GMP-histidine intermediate" evidence="9">
    <location>
        <position position="320"/>
    </location>
</feature>
<dbReference type="Pfam" id="PF01139">
    <property type="entry name" value="RtcB"/>
    <property type="match status" value="2"/>
</dbReference>
<evidence type="ECO:0000256" key="6">
    <source>
        <dbReference type="ARBA" id="ARBA00023134"/>
    </source>
</evidence>
<evidence type="ECO:0000256" key="2">
    <source>
        <dbReference type="ARBA" id="ARBA00022598"/>
    </source>
</evidence>
<feature type="binding site" evidence="10">
    <location>
        <position position="303"/>
    </location>
    <ligand>
        <name>GMP</name>
        <dbReference type="ChEBI" id="CHEBI:58115"/>
    </ligand>
</feature>
<comment type="catalytic activity">
    <reaction evidence="8">
        <text>a 3'-end 3'-phospho-ribonucleotide-RNA + a 5'-end dephospho-ribonucleoside-RNA + GTP = a ribonucleotidyl-ribonucleotide-RNA + GMP + diphosphate</text>
        <dbReference type="Rhea" id="RHEA:68076"/>
        <dbReference type="Rhea" id="RHEA-COMP:10463"/>
        <dbReference type="Rhea" id="RHEA-COMP:13936"/>
        <dbReference type="Rhea" id="RHEA-COMP:17355"/>
        <dbReference type="ChEBI" id="CHEBI:33019"/>
        <dbReference type="ChEBI" id="CHEBI:37565"/>
        <dbReference type="ChEBI" id="CHEBI:58115"/>
        <dbReference type="ChEBI" id="CHEBI:83062"/>
        <dbReference type="ChEBI" id="CHEBI:138284"/>
        <dbReference type="ChEBI" id="CHEBI:173118"/>
        <dbReference type="EC" id="6.5.1.8"/>
    </reaction>
</comment>
<dbReference type="PANTHER" id="PTHR43749">
    <property type="entry name" value="RNA-SPLICING LIGASE RTCB"/>
    <property type="match status" value="1"/>
</dbReference>
<evidence type="ECO:0000256" key="9">
    <source>
        <dbReference type="PIRSR" id="PIRSR601233-1"/>
    </source>
</evidence>
<evidence type="ECO:0000256" key="7">
    <source>
        <dbReference type="ARBA" id="ARBA00023211"/>
    </source>
</evidence>
<gene>
    <name evidence="12" type="ORF">SAMN02745751_02640</name>
</gene>
<evidence type="ECO:0000256" key="11">
    <source>
        <dbReference type="PIRSR" id="PIRSR601233-3"/>
    </source>
</evidence>
<dbReference type="EC" id="6.5.1.8" evidence="1"/>
<feature type="binding site" evidence="11">
    <location>
        <position position="160"/>
    </location>
    <ligand>
        <name>Mn(2+)</name>
        <dbReference type="ChEBI" id="CHEBI:29035"/>
        <label>2</label>
    </ligand>
</feature>
<keyword evidence="5" id="KW-0692">RNA repair</keyword>
<keyword evidence="3 11" id="KW-0479">Metal-binding</keyword>
<dbReference type="Proteomes" id="UP000184052">
    <property type="component" value="Unassembled WGS sequence"/>
</dbReference>
<dbReference type="GO" id="GO:0006281">
    <property type="term" value="P:DNA repair"/>
    <property type="evidence" value="ECO:0007669"/>
    <property type="project" value="TreeGrafter"/>
</dbReference>
<feature type="binding site" evidence="10">
    <location>
        <begin position="320"/>
        <end position="323"/>
    </location>
    <ligand>
        <name>GMP</name>
        <dbReference type="ChEBI" id="CHEBI:58115"/>
    </ligand>
</feature>
<dbReference type="GO" id="GO:0006396">
    <property type="term" value="P:RNA processing"/>
    <property type="evidence" value="ECO:0007669"/>
    <property type="project" value="InterPro"/>
</dbReference>
<dbReference type="GO" id="GO:0042245">
    <property type="term" value="P:RNA repair"/>
    <property type="evidence" value="ECO:0007669"/>
    <property type="project" value="UniProtKB-KW"/>
</dbReference>
<dbReference type="RefSeq" id="WP_073050044.1">
    <property type="nucleotide sequence ID" value="NZ_FQZL01000022.1"/>
</dbReference>